<evidence type="ECO:0000313" key="2">
    <source>
        <dbReference type="EMBL" id="GAA0491507.1"/>
    </source>
</evidence>
<gene>
    <name evidence="2" type="ORF">GCM10009097_03970</name>
</gene>
<keyword evidence="3" id="KW-1185">Reference proteome</keyword>
<name>A0ABP3L5Z6_9BURK</name>
<evidence type="ECO:0000256" key="1">
    <source>
        <dbReference type="SAM" id="MobiDB-lite"/>
    </source>
</evidence>
<feature type="compositionally biased region" description="Gly residues" evidence="1">
    <location>
        <begin position="7"/>
        <end position="18"/>
    </location>
</feature>
<feature type="region of interest" description="Disordered" evidence="1">
    <location>
        <begin position="1"/>
        <end position="35"/>
    </location>
</feature>
<sequence length="71" mass="7306">MLLGVGSAAGGGVTGGVVGAASSPPSPRHAAKGMATARAHKLRARIVMREGWVANVIVRWGGLDKRRIMTE</sequence>
<organism evidence="2 3">
    <name type="scientific">Pigmentiphaga daeguensis</name>
    <dbReference type="NCBI Taxonomy" id="414049"/>
    <lineage>
        <taxon>Bacteria</taxon>
        <taxon>Pseudomonadati</taxon>
        <taxon>Pseudomonadota</taxon>
        <taxon>Betaproteobacteria</taxon>
        <taxon>Burkholderiales</taxon>
        <taxon>Alcaligenaceae</taxon>
        <taxon>Pigmentiphaga</taxon>
    </lineage>
</organism>
<accession>A0ABP3L5Z6</accession>
<comment type="caution">
    <text evidence="2">The sequence shown here is derived from an EMBL/GenBank/DDBJ whole genome shotgun (WGS) entry which is preliminary data.</text>
</comment>
<proteinExistence type="predicted"/>
<evidence type="ECO:0000313" key="3">
    <source>
        <dbReference type="Proteomes" id="UP001501706"/>
    </source>
</evidence>
<dbReference type="Proteomes" id="UP001501706">
    <property type="component" value="Unassembled WGS sequence"/>
</dbReference>
<dbReference type="EMBL" id="BAAAEN010000001">
    <property type="protein sequence ID" value="GAA0491507.1"/>
    <property type="molecule type" value="Genomic_DNA"/>
</dbReference>
<protein>
    <submittedName>
        <fullName evidence="2">Uncharacterized protein</fullName>
    </submittedName>
</protein>
<reference evidence="3" key="1">
    <citation type="journal article" date="2019" name="Int. J. Syst. Evol. Microbiol.">
        <title>The Global Catalogue of Microorganisms (GCM) 10K type strain sequencing project: providing services to taxonomists for standard genome sequencing and annotation.</title>
        <authorList>
            <consortium name="The Broad Institute Genomics Platform"/>
            <consortium name="The Broad Institute Genome Sequencing Center for Infectious Disease"/>
            <person name="Wu L."/>
            <person name="Ma J."/>
        </authorList>
    </citation>
    <scope>NUCLEOTIDE SEQUENCE [LARGE SCALE GENOMIC DNA]</scope>
    <source>
        <strain evidence="3">JCM 14330</strain>
    </source>
</reference>